<dbReference type="InterPro" id="IPR033464">
    <property type="entry name" value="CSN8_PSD8_EIF3K"/>
</dbReference>
<dbReference type="Proteomes" id="UP000815677">
    <property type="component" value="Unassembled WGS sequence"/>
</dbReference>
<reference evidence="3" key="1">
    <citation type="submission" date="2014-09" db="EMBL/GenBank/DDBJ databases">
        <title>Genome sequence of the luminous mushroom Mycena chlorophos for searching fungal bioluminescence genes.</title>
        <authorList>
            <person name="Tanaka Y."/>
            <person name="Kasuga D."/>
            <person name="Oba Y."/>
            <person name="Hase S."/>
            <person name="Sato K."/>
            <person name="Oba Y."/>
            <person name="Sakakibara Y."/>
        </authorList>
    </citation>
    <scope>NUCLEOTIDE SEQUENCE</scope>
</reference>
<feature type="compositionally biased region" description="Pro residues" evidence="1">
    <location>
        <begin position="1"/>
        <end position="11"/>
    </location>
</feature>
<evidence type="ECO:0000313" key="3">
    <source>
        <dbReference type="EMBL" id="GAT49421.1"/>
    </source>
</evidence>
<feature type="domain" description="CSN8/PSMD8/EIF3K" evidence="2">
    <location>
        <begin position="163"/>
        <end position="218"/>
    </location>
</feature>
<name>A0ABQ0LHR4_MYCCL</name>
<organism evidence="3 4">
    <name type="scientific">Mycena chlorophos</name>
    <name type="common">Agaric fungus</name>
    <name type="synonym">Agaricus chlorophos</name>
    <dbReference type="NCBI Taxonomy" id="658473"/>
    <lineage>
        <taxon>Eukaryota</taxon>
        <taxon>Fungi</taxon>
        <taxon>Dikarya</taxon>
        <taxon>Basidiomycota</taxon>
        <taxon>Agaricomycotina</taxon>
        <taxon>Agaricomycetes</taxon>
        <taxon>Agaricomycetidae</taxon>
        <taxon>Agaricales</taxon>
        <taxon>Marasmiineae</taxon>
        <taxon>Mycenaceae</taxon>
        <taxon>Mycena</taxon>
    </lineage>
</organism>
<gene>
    <name evidence="3" type="ORF">MCHLO_06735</name>
</gene>
<keyword evidence="4" id="KW-1185">Reference proteome</keyword>
<proteinExistence type="predicted"/>
<evidence type="ECO:0000259" key="2">
    <source>
        <dbReference type="Pfam" id="PF10075"/>
    </source>
</evidence>
<accession>A0ABQ0LHR4</accession>
<feature type="region of interest" description="Disordered" evidence="1">
    <location>
        <begin position="1"/>
        <end position="40"/>
    </location>
</feature>
<dbReference type="EMBL" id="DF845479">
    <property type="protein sequence ID" value="GAT49421.1"/>
    <property type="molecule type" value="Genomic_DNA"/>
</dbReference>
<evidence type="ECO:0000313" key="4">
    <source>
        <dbReference type="Proteomes" id="UP000815677"/>
    </source>
</evidence>
<evidence type="ECO:0000256" key="1">
    <source>
        <dbReference type="SAM" id="MobiDB-lite"/>
    </source>
</evidence>
<dbReference type="Pfam" id="PF10075">
    <property type="entry name" value="CSN8_PSD8_EIF3K"/>
    <property type="match status" value="1"/>
</dbReference>
<sequence length="253" mass="26693">MSAGPPTPPPSSATEIKDAARTVVPPTASSSAPAPPSGAQDNYTQFFPILASLAAEKKYKELARAAEQGDWGADSPTRLLVTTPLVVAYLILDDLQPARFALLRLPRDLTGTPIAKGLFALLASTSERKYTNIYSRAAELLALTSAPDFDGNLGAVLGLLLNAFLDSFRMRTFSLIQKAYTSIPLLLAQTYLGSSPEEVLNAASNAGWSYDASTQVLTPVAPSASGRSASSFTPFSTLATFDFVASSVARLET</sequence>
<protein>
    <recommendedName>
        <fullName evidence="2">CSN8/PSMD8/EIF3K domain-containing protein</fullName>
    </recommendedName>
</protein>